<organism evidence="1">
    <name type="scientific">viral metagenome</name>
    <dbReference type="NCBI Taxonomy" id="1070528"/>
    <lineage>
        <taxon>unclassified sequences</taxon>
        <taxon>metagenomes</taxon>
        <taxon>organismal metagenomes</taxon>
    </lineage>
</organism>
<proteinExistence type="predicted"/>
<evidence type="ECO:0000313" key="1">
    <source>
        <dbReference type="EMBL" id="QJA60014.1"/>
    </source>
</evidence>
<sequence>MSGYEVGRQSCAAFRARDELIDRGVRGNVHTCYGPYDGSPQGTCTGTVSFCDACLSDHHSGGWETCPDAAPAPAGGEGMIDSQAALAADILADHGIALDDLIDEAVAEREARLREALRDLIALVERTWVVPTPDCPHGDPECGTCENQESYRHEPAYEVAVALDQPGGEG</sequence>
<evidence type="ECO:0000313" key="2">
    <source>
        <dbReference type="EMBL" id="QJA69283.1"/>
    </source>
</evidence>
<reference evidence="1" key="1">
    <citation type="submission" date="2020-03" db="EMBL/GenBank/DDBJ databases">
        <title>The deep terrestrial virosphere.</title>
        <authorList>
            <person name="Holmfeldt K."/>
            <person name="Nilsson E."/>
            <person name="Simone D."/>
            <person name="Lopez-Fernandez M."/>
            <person name="Wu X."/>
            <person name="de Brujin I."/>
            <person name="Lundin D."/>
            <person name="Andersson A."/>
            <person name="Bertilsson S."/>
            <person name="Dopson M."/>
        </authorList>
    </citation>
    <scope>NUCLEOTIDE SEQUENCE</scope>
    <source>
        <strain evidence="2">MM415A04828</strain>
        <strain evidence="1">MM415B01209</strain>
    </source>
</reference>
<dbReference type="AlphaFoldDB" id="A0A6M3IRV9"/>
<dbReference type="EMBL" id="MT141692">
    <property type="protein sequence ID" value="QJA69283.1"/>
    <property type="molecule type" value="Genomic_DNA"/>
</dbReference>
<gene>
    <name evidence="2" type="ORF">MM415A04828_0011</name>
    <name evidence="1" type="ORF">MM415B01209_0013</name>
</gene>
<dbReference type="EMBL" id="MT141392">
    <property type="protein sequence ID" value="QJA60014.1"/>
    <property type="molecule type" value="Genomic_DNA"/>
</dbReference>
<protein>
    <submittedName>
        <fullName evidence="1">Uncharacterized protein</fullName>
    </submittedName>
</protein>
<accession>A0A6M3IRV9</accession>
<name>A0A6M3IRV9_9ZZZZ</name>